<dbReference type="InterPro" id="IPR011701">
    <property type="entry name" value="MFS"/>
</dbReference>
<gene>
    <name evidence="7" type="ORF">HII31_00162</name>
</gene>
<feature type="transmembrane region" description="Helical" evidence="6">
    <location>
        <begin position="272"/>
        <end position="292"/>
    </location>
</feature>
<feature type="transmembrane region" description="Helical" evidence="6">
    <location>
        <begin position="47"/>
        <end position="65"/>
    </location>
</feature>
<feature type="transmembrane region" description="Helical" evidence="6">
    <location>
        <begin position="172"/>
        <end position="191"/>
    </location>
</feature>
<feature type="transmembrane region" description="Helical" evidence="6">
    <location>
        <begin position="203"/>
        <end position="223"/>
    </location>
</feature>
<feature type="transmembrane region" description="Helical" evidence="6">
    <location>
        <begin position="312"/>
        <end position="329"/>
    </location>
</feature>
<dbReference type="PANTHER" id="PTHR43791">
    <property type="entry name" value="PERMEASE-RELATED"/>
    <property type="match status" value="1"/>
</dbReference>
<evidence type="ECO:0000256" key="3">
    <source>
        <dbReference type="ARBA" id="ARBA00022692"/>
    </source>
</evidence>
<dbReference type="EMBL" id="JABCIY010000001">
    <property type="protein sequence ID" value="KAF7198423.1"/>
    <property type="molecule type" value="Genomic_DNA"/>
</dbReference>
<feature type="transmembrane region" description="Helical" evidence="6">
    <location>
        <begin position="363"/>
        <end position="384"/>
    </location>
</feature>
<dbReference type="Pfam" id="PF07690">
    <property type="entry name" value="MFS_1"/>
    <property type="match status" value="1"/>
</dbReference>
<dbReference type="AlphaFoldDB" id="A0A8H6RVZ9"/>
<feature type="transmembrane region" description="Helical" evidence="6">
    <location>
        <begin position="336"/>
        <end position="357"/>
    </location>
</feature>
<dbReference type="FunFam" id="1.20.1250.20:FF:000013">
    <property type="entry name" value="MFS general substrate transporter"/>
    <property type="match status" value="1"/>
</dbReference>
<feature type="transmembrane region" description="Helical" evidence="6">
    <location>
        <begin position="396"/>
        <end position="415"/>
    </location>
</feature>
<dbReference type="GO" id="GO:0016020">
    <property type="term" value="C:membrane"/>
    <property type="evidence" value="ECO:0007669"/>
    <property type="project" value="UniProtKB-SubCell"/>
</dbReference>
<evidence type="ECO:0000256" key="4">
    <source>
        <dbReference type="ARBA" id="ARBA00022989"/>
    </source>
</evidence>
<feature type="transmembrane region" description="Helical" evidence="6">
    <location>
        <begin position="140"/>
        <end position="160"/>
    </location>
</feature>
<comment type="caution">
    <text evidence="7">The sequence shown here is derived from an EMBL/GenBank/DDBJ whole genome shotgun (WGS) entry which is preliminary data.</text>
</comment>
<evidence type="ECO:0000313" key="7">
    <source>
        <dbReference type="EMBL" id="KAF7198423.1"/>
    </source>
</evidence>
<dbReference type="InterPro" id="IPR036259">
    <property type="entry name" value="MFS_trans_sf"/>
</dbReference>
<feature type="transmembrane region" description="Helical" evidence="6">
    <location>
        <begin position="85"/>
        <end position="103"/>
    </location>
</feature>
<dbReference type="OrthoDB" id="2985014at2759"/>
<dbReference type="PANTHER" id="PTHR43791:SF36">
    <property type="entry name" value="TRANSPORTER, PUTATIVE (AFU_ORTHOLOGUE AFUA_6G08340)-RELATED"/>
    <property type="match status" value="1"/>
</dbReference>
<reference evidence="7" key="1">
    <citation type="submission" date="2020-04" db="EMBL/GenBank/DDBJ databases">
        <title>Draft genome resource of the tomato pathogen Pseudocercospora fuligena.</title>
        <authorList>
            <person name="Zaccaron A."/>
        </authorList>
    </citation>
    <scope>NUCLEOTIDE SEQUENCE</scope>
    <source>
        <strain evidence="7">PF001</strain>
    </source>
</reference>
<evidence type="ECO:0000256" key="5">
    <source>
        <dbReference type="ARBA" id="ARBA00023136"/>
    </source>
</evidence>
<keyword evidence="3 6" id="KW-0812">Transmembrane</keyword>
<organism evidence="7 8">
    <name type="scientific">Pseudocercospora fuligena</name>
    <dbReference type="NCBI Taxonomy" id="685502"/>
    <lineage>
        <taxon>Eukaryota</taxon>
        <taxon>Fungi</taxon>
        <taxon>Dikarya</taxon>
        <taxon>Ascomycota</taxon>
        <taxon>Pezizomycotina</taxon>
        <taxon>Dothideomycetes</taxon>
        <taxon>Dothideomycetidae</taxon>
        <taxon>Mycosphaerellales</taxon>
        <taxon>Mycosphaerellaceae</taxon>
        <taxon>Pseudocercospora</taxon>
    </lineage>
</organism>
<sequence>MESNIANEKAICGSDHIDQLPRAEMPSTIQYDEDEERKAVRKLDMHLIPIIFLINMCSFLDRGNIGNAYTGGLNKHIKSDQFEWLITILFLGYLCFQWTILLWKLVSPPVLVLVAAVGWGTLSMLQGTATTFARAMVCRLFLGIFEALFAPGIPLFLSFYYNRKEIGLRYGLFLSSAALASCFASALAYGILQAHTSIEGWQLLFVVEGSPTIILAFVAYYLLPSRSNQCRFLTERENAIVSTRAIKARGVEEDRKLNFKQVFAAFYDYKNYLSAIIIFCLNSTYNSLPAFLPTIIADIGIGDALTSQGLSAPPYLAAFVLCISFSTISDRVGRRGVFISGLCSMGGLGYLLLSIINTPGVRYFSTFLVCGGCFPAVALTFTWMTDNQGSASKRGAGLVIFGMIGQAGSIAGAHFFPASERPKYVKGMAICAALLFFGALVSQVLSFCLRMQNRSRDKKFGKSDPNAVPSEIFDLGDEHPMYRYII</sequence>
<protein>
    <submittedName>
        <fullName evidence="7">High-affinity nicotinic acid transporter</fullName>
    </submittedName>
</protein>
<keyword evidence="4 6" id="KW-1133">Transmembrane helix</keyword>
<dbReference type="GO" id="GO:0022857">
    <property type="term" value="F:transmembrane transporter activity"/>
    <property type="evidence" value="ECO:0007669"/>
    <property type="project" value="InterPro"/>
</dbReference>
<evidence type="ECO:0000256" key="2">
    <source>
        <dbReference type="ARBA" id="ARBA00022448"/>
    </source>
</evidence>
<dbReference type="SUPFAM" id="SSF103473">
    <property type="entry name" value="MFS general substrate transporter"/>
    <property type="match status" value="1"/>
</dbReference>
<dbReference type="Proteomes" id="UP000660729">
    <property type="component" value="Unassembled WGS sequence"/>
</dbReference>
<evidence type="ECO:0000256" key="1">
    <source>
        <dbReference type="ARBA" id="ARBA00004141"/>
    </source>
</evidence>
<name>A0A8H6RVZ9_9PEZI</name>
<keyword evidence="2" id="KW-0813">Transport</keyword>
<evidence type="ECO:0000313" key="8">
    <source>
        <dbReference type="Proteomes" id="UP000660729"/>
    </source>
</evidence>
<feature type="transmembrane region" description="Helical" evidence="6">
    <location>
        <begin position="427"/>
        <end position="449"/>
    </location>
</feature>
<dbReference type="Gene3D" id="1.20.1250.20">
    <property type="entry name" value="MFS general substrate transporter like domains"/>
    <property type="match status" value="2"/>
</dbReference>
<keyword evidence="8" id="KW-1185">Reference proteome</keyword>
<evidence type="ECO:0000256" key="6">
    <source>
        <dbReference type="SAM" id="Phobius"/>
    </source>
</evidence>
<accession>A0A8H6RVZ9</accession>
<feature type="transmembrane region" description="Helical" evidence="6">
    <location>
        <begin position="110"/>
        <end position="128"/>
    </location>
</feature>
<comment type="subcellular location">
    <subcellularLocation>
        <location evidence="1">Membrane</location>
        <topology evidence="1">Multi-pass membrane protein</topology>
    </subcellularLocation>
</comment>
<keyword evidence="5 6" id="KW-0472">Membrane</keyword>
<proteinExistence type="predicted"/>